<name>A0A084TMG6_9FLAO</name>
<gene>
    <name evidence="3" type="ORF">IA57_03265</name>
</gene>
<dbReference type="OrthoDB" id="2473397at2"/>
<reference evidence="3 4" key="1">
    <citation type="journal article" date="2014" name="Genome Announc.">
        <title>Draft Genome Sequence of the Algicidal Bacterium Mangrovimonas yunxiaonensis Strain LY01.</title>
        <authorList>
            <person name="Li Y."/>
            <person name="Zhu H."/>
            <person name="Li C."/>
            <person name="Zhang H."/>
            <person name="Chen Z."/>
            <person name="Zheng W."/>
            <person name="Xu H."/>
            <person name="Zheng T."/>
        </authorList>
    </citation>
    <scope>NUCLEOTIDE SEQUENCE [LARGE SCALE GENOMIC DNA]</scope>
    <source>
        <strain evidence="3 4">LY01</strain>
    </source>
</reference>
<dbReference type="InterPro" id="IPR036680">
    <property type="entry name" value="SPOR-like_sf"/>
</dbReference>
<comment type="caution">
    <text evidence="3">The sequence shown here is derived from an EMBL/GenBank/DDBJ whole genome shotgun (WGS) entry which is preliminary data.</text>
</comment>
<evidence type="ECO:0000256" key="1">
    <source>
        <dbReference type="SAM" id="SignalP"/>
    </source>
</evidence>
<organism evidence="3 4">
    <name type="scientific">Mangrovimonas yunxiaonensis</name>
    <dbReference type="NCBI Taxonomy" id="1197477"/>
    <lineage>
        <taxon>Bacteria</taxon>
        <taxon>Pseudomonadati</taxon>
        <taxon>Bacteroidota</taxon>
        <taxon>Flavobacteriia</taxon>
        <taxon>Flavobacteriales</taxon>
        <taxon>Flavobacteriaceae</taxon>
        <taxon>Mangrovimonas</taxon>
    </lineage>
</organism>
<dbReference type="EMBL" id="JPFK01000003">
    <property type="protein sequence ID" value="KFB01902.1"/>
    <property type="molecule type" value="Genomic_DNA"/>
</dbReference>
<dbReference type="Proteomes" id="UP000028521">
    <property type="component" value="Unassembled WGS sequence"/>
</dbReference>
<keyword evidence="1" id="KW-0732">Signal</keyword>
<dbReference type="STRING" id="1197477.IA57_03265"/>
<feature type="domain" description="SPOR" evidence="2">
    <location>
        <begin position="50"/>
        <end position="130"/>
    </location>
</feature>
<dbReference type="Gene3D" id="3.30.70.1070">
    <property type="entry name" value="Sporulation related repeat"/>
    <property type="match status" value="1"/>
</dbReference>
<keyword evidence="4" id="KW-1185">Reference proteome</keyword>
<evidence type="ECO:0000313" key="3">
    <source>
        <dbReference type="EMBL" id="KFB01902.1"/>
    </source>
</evidence>
<dbReference type="SUPFAM" id="SSF110997">
    <property type="entry name" value="Sporulation related repeat"/>
    <property type="match status" value="1"/>
</dbReference>
<proteinExistence type="predicted"/>
<dbReference type="GO" id="GO:0003743">
    <property type="term" value="F:translation initiation factor activity"/>
    <property type="evidence" value="ECO:0007669"/>
    <property type="project" value="UniProtKB-KW"/>
</dbReference>
<dbReference type="eggNOG" id="ENOG5032RMV">
    <property type="taxonomic scope" value="Bacteria"/>
</dbReference>
<feature type="signal peptide" evidence="1">
    <location>
        <begin position="1"/>
        <end position="24"/>
    </location>
</feature>
<evidence type="ECO:0000259" key="2">
    <source>
        <dbReference type="PROSITE" id="PS51724"/>
    </source>
</evidence>
<dbReference type="PROSITE" id="PS51724">
    <property type="entry name" value="SPOR"/>
    <property type="match status" value="1"/>
</dbReference>
<accession>A0A084TMG6</accession>
<feature type="chain" id="PRO_5001782875" evidence="1">
    <location>
        <begin position="25"/>
        <end position="130"/>
    </location>
</feature>
<reference evidence="4" key="2">
    <citation type="submission" date="2014-07" db="EMBL/GenBank/DDBJ databases">
        <title>Genome sequence of Mangrovimonas yunxiaonensis.</title>
        <authorList>
            <person name="Li Y."/>
            <person name="Zheng T."/>
        </authorList>
    </citation>
    <scope>NUCLEOTIDE SEQUENCE [LARGE SCALE GENOMIC DNA]</scope>
    <source>
        <strain evidence="4">LY01</strain>
    </source>
</reference>
<evidence type="ECO:0000313" key="4">
    <source>
        <dbReference type="Proteomes" id="UP000028521"/>
    </source>
</evidence>
<dbReference type="AlphaFoldDB" id="A0A084TMG6"/>
<keyword evidence="3" id="KW-0396">Initiation factor</keyword>
<protein>
    <submittedName>
        <fullName evidence="3">Translation initiation factor IF-2</fullName>
    </submittedName>
</protein>
<dbReference type="InterPro" id="IPR007730">
    <property type="entry name" value="SPOR-like_dom"/>
</dbReference>
<sequence>MRQLNNYRNALLILACISTSALCAQSGDLVINQDKKIETLIELKKALNTSENTSKRYKIQIFSGNRSSAEAAKSKFSTELPNWTSKMVYETPNYKVWVGSFRTRLEADRALVKIHKEFPTAFIFKPKIKE</sequence>
<keyword evidence="3" id="KW-0648">Protein biosynthesis</keyword>
<dbReference type="RefSeq" id="WP_036119093.1">
    <property type="nucleotide sequence ID" value="NZ_BMET01000005.1"/>
</dbReference>
<dbReference type="Pfam" id="PF05036">
    <property type="entry name" value="SPOR"/>
    <property type="match status" value="1"/>
</dbReference>
<dbReference type="GO" id="GO:0042834">
    <property type="term" value="F:peptidoglycan binding"/>
    <property type="evidence" value="ECO:0007669"/>
    <property type="project" value="InterPro"/>
</dbReference>